<dbReference type="AlphaFoldDB" id="A0A835GY16"/>
<dbReference type="EMBL" id="JADFTS010000009">
    <property type="protein sequence ID" value="KAF9588227.1"/>
    <property type="molecule type" value="Genomic_DNA"/>
</dbReference>
<feature type="chain" id="PRO_5032709642" evidence="1">
    <location>
        <begin position="22"/>
        <end position="107"/>
    </location>
</feature>
<keyword evidence="1" id="KW-0732">Signal</keyword>
<dbReference type="Proteomes" id="UP000631114">
    <property type="component" value="Unassembled WGS sequence"/>
</dbReference>
<evidence type="ECO:0000313" key="2">
    <source>
        <dbReference type="EMBL" id="KAF9588227.1"/>
    </source>
</evidence>
<evidence type="ECO:0000313" key="3">
    <source>
        <dbReference type="Proteomes" id="UP000631114"/>
    </source>
</evidence>
<organism evidence="2 3">
    <name type="scientific">Coptis chinensis</name>
    <dbReference type="NCBI Taxonomy" id="261450"/>
    <lineage>
        <taxon>Eukaryota</taxon>
        <taxon>Viridiplantae</taxon>
        <taxon>Streptophyta</taxon>
        <taxon>Embryophyta</taxon>
        <taxon>Tracheophyta</taxon>
        <taxon>Spermatophyta</taxon>
        <taxon>Magnoliopsida</taxon>
        <taxon>Ranunculales</taxon>
        <taxon>Ranunculaceae</taxon>
        <taxon>Coptidoideae</taxon>
        <taxon>Coptis</taxon>
    </lineage>
</organism>
<proteinExistence type="predicted"/>
<evidence type="ECO:0000256" key="1">
    <source>
        <dbReference type="SAM" id="SignalP"/>
    </source>
</evidence>
<comment type="caution">
    <text evidence="2">The sequence shown here is derived from an EMBL/GenBank/DDBJ whole genome shotgun (WGS) entry which is preliminary data.</text>
</comment>
<dbReference type="OrthoDB" id="1752183at2759"/>
<protein>
    <submittedName>
        <fullName evidence="2">Uncharacterized protein</fullName>
    </submittedName>
</protein>
<feature type="signal peptide" evidence="1">
    <location>
        <begin position="1"/>
        <end position="21"/>
    </location>
</feature>
<keyword evidence="3" id="KW-1185">Reference proteome</keyword>
<accession>A0A835GY16</accession>
<reference evidence="2 3" key="1">
    <citation type="submission" date="2020-10" db="EMBL/GenBank/DDBJ databases">
        <title>The Coptis chinensis genome and diversification of protoberbering-type alkaloids.</title>
        <authorList>
            <person name="Wang B."/>
            <person name="Shu S."/>
            <person name="Song C."/>
            <person name="Liu Y."/>
        </authorList>
    </citation>
    <scope>NUCLEOTIDE SEQUENCE [LARGE SCALE GENOMIC DNA]</scope>
    <source>
        <strain evidence="2">HL-2020</strain>
        <tissue evidence="2">Leaf</tissue>
    </source>
</reference>
<gene>
    <name evidence="2" type="ORF">IFM89_008627</name>
</gene>
<name>A0A835GY16_9MAGN</name>
<sequence length="107" mass="11474">MLNSLWIDLLSWLPIEKVLLASCIWTKPDGDIVKLNSDASVTDDHAGTGDTIRDCNGDVLLAYSGSGGTRATDYLAALESYNGCNYFVPSLEARLQAIVGEDKAGHV</sequence>